<organism evidence="1 2">
    <name type="scientific">Stenotrophomonas koreensis</name>
    <dbReference type="NCBI Taxonomy" id="266128"/>
    <lineage>
        <taxon>Bacteria</taxon>
        <taxon>Pseudomonadati</taxon>
        <taxon>Pseudomonadota</taxon>
        <taxon>Gammaproteobacteria</taxon>
        <taxon>Lysobacterales</taxon>
        <taxon>Lysobacteraceae</taxon>
        <taxon>Stenotrophomonas</taxon>
    </lineage>
</organism>
<name>A0A0R0BSU1_9GAMM</name>
<dbReference type="Proteomes" id="UP000051254">
    <property type="component" value="Unassembled WGS sequence"/>
</dbReference>
<dbReference type="PATRIC" id="fig|266128.3.peg.1734"/>
<protein>
    <submittedName>
        <fullName evidence="1">Uncharacterized protein</fullName>
    </submittedName>
</protein>
<dbReference type="RefSeq" id="WP_057662589.1">
    <property type="nucleotide sequence ID" value="NZ_LDJH01000003.1"/>
</dbReference>
<dbReference type="EMBL" id="LDJH01000003">
    <property type="protein sequence ID" value="KRG60447.1"/>
    <property type="molecule type" value="Genomic_DNA"/>
</dbReference>
<evidence type="ECO:0000313" key="2">
    <source>
        <dbReference type="Proteomes" id="UP000051254"/>
    </source>
</evidence>
<accession>A0A0R0BSU1</accession>
<sequence length="73" mass="7804">MITIELSDEQRELLWGFTRPHTAAHLAAGLEPPCVRLEIELGGPYGCEASAVIGSARRGLGEVVVQVHDTAAH</sequence>
<proteinExistence type="predicted"/>
<dbReference type="OrthoDB" id="9849016at2"/>
<comment type="caution">
    <text evidence="1">The sequence shown here is derived from an EMBL/GenBank/DDBJ whole genome shotgun (WGS) entry which is preliminary data.</text>
</comment>
<keyword evidence="2" id="KW-1185">Reference proteome</keyword>
<dbReference type="STRING" id="266128.ABB25_01290"/>
<evidence type="ECO:0000313" key="1">
    <source>
        <dbReference type="EMBL" id="KRG60447.1"/>
    </source>
</evidence>
<gene>
    <name evidence="1" type="ORF">ABB25_01290</name>
</gene>
<dbReference type="AlphaFoldDB" id="A0A0R0BSU1"/>
<reference evidence="1 2" key="1">
    <citation type="submission" date="2015-05" db="EMBL/GenBank/DDBJ databases">
        <title>Genome sequencing and analysis of members of genus Stenotrophomonas.</title>
        <authorList>
            <person name="Patil P.P."/>
            <person name="Midha S."/>
            <person name="Patil P.B."/>
        </authorList>
    </citation>
    <scope>NUCLEOTIDE SEQUENCE [LARGE SCALE GENOMIC DNA]</scope>
    <source>
        <strain evidence="1 2">DSM 17805</strain>
    </source>
</reference>